<evidence type="ECO:0000256" key="3">
    <source>
        <dbReference type="ARBA" id="ARBA00023163"/>
    </source>
</evidence>
<dbReference type="SUPFAM" id="SSF46785">
    <property type="entry name" value="Winged helix' DNA-binding domain"/>
    <property type="match status" value="1"/>
</dbReference>
<dbReference type="Gene3D" id="1.10.10.10">
    <property type="entry name" value="Winged helix-like DNA-binding domain superfamily/Winged helix DNA-binding domain"/>
    <property type="match status" value="1"/>
</dbReference>
<dbReference type="GO" id="GO:0003700">
    <property type="term" value="F:DNA-binding transcription factor activity"/>
    <property type="evidence" value="ECO:0007669"/>
    <property type="project" value="InterPro"/>
</dbReference>
<sequence length="144" mass="16892">MKSNTINSLITLFKRLEKYSLNFSNFNLNNLQKYILKYIVLLSDKKDICQKEIENHFSLSKSTVSEILKSFEKDELITRVSSDKDQRIKIIKMTEKSTKIREEILKNIAKIENMLVADISVKEIDIFNNTLLKMNENLKKGENE</sequence>
<feature type="domain" description="HTH marR-type" evidence="4">
    <location>
        <begin position="1"/>
        <end position="136"/>
    </location>
</feature>
<keyword evidence="3" id="KW-0804">Transcription</keyword>
<name>A0A7Z0PFL4_9FUSO</name>
<accession>A0A7Z0PFL4</accession>
<dbReference type="PANTHER" id="PTHR42756:SF1">
    <property type="entry name" value="TRANSCRIPTIONAL REPRESSOR OF EMRAB OPERON"/>
    <property type="match status" value="1"/>
</dbReference>
<dbReference type="Pfam" id="PF01047">
    <property type="entry name" value="MarR"/>
    <property type="match status" value="1"/>
</dbReference>
<dbReference type="EMBL" id="JABMKT010000022">
    <property type="protein sequence ID" value="NYV28124.1"/>
    <property type="molecule type" value="Genomic_DNA"/>
</dbReference>
<dbReference type="GO" id="GO:0003677">
    <property type="term" value="F:DNA binding"/>
    <property type="evidence" value="ECO:0007669"/>
    <property type="project" value="UniProtKB-KW"/>
</dbReference>
<dbReference type="Proteomes" id="UP000526184">
    <property type="component" value="Unassembled WGS sequence"/>
</dbReference>
<evidence type="ECO:0000256" key="1">
    <source>
        <dbReference type="ARBA" id="ARBA00023015"/>
    </source>
</evidence>
<organism evidence="5 6">
    <name type="scientific">Streptobacillus felis</name>
    <dbReference type="NCBI Taxonomy" id="1384509"/>
    <lineage>
        <taxon>Bacteria</taxon>
        <taxon>Fusobacteriati</taxon>
        <taxon>Fusobacteriota</taxon>
        <taxon>Fusobacteriia</taxon>
        <taxon>Fusobacteriales</taxon>
        <taxon>Leptotrichiaceae</taxon>
        <taxon>Streptobacillus</taxon>
    </lineage>
</organism>
<comment type="caution">
    <text evidence="5">The sequence shown here is derived from an EMBL/GenBank/DDBJ whole genome shotgun (WGS) entry which is preliminary data.</text>
</comment>
<gene>
    <name evidence="5" type="ORF">HP397_04760</name>
</gene>
<keyword evidence="6" id="KW-1185">Reference proteome</keyword>
<proteinExistence type="predicted"/>
<keyword evidence="1" id="KW-0805">Transcription regulation</keyword>
<dbReference type="PANTHER" id="PTHR42756">
    <property type="entry name" value="TRANSCRIPTIONAL REGULATOR, MARR"/>
    <property type="match status" value="1"/>
</dbReference>
<dbReference type="InterPro" id="IPR036388">
    <property type="entry name" value="WH-like_DNA-bd_sf"/>
</dbReference>
<dbReference type="SMART" id="SM00347">
    <property type="entry name" value="HTH_MARR"/>
    <property type="match status" value="1"/>
</dbReference>
<evidence type="ECO:0000313" key="6">
    <source>
        <dbReference type="Proteomes" id="UP000526184"/>
    </source>
</evidence>
<dbReference type="PROSITE" id="PS50995">
    <property type="entry name" value="HTH_MARR_2"/>
    <property type="match status" value="1"/>
</dbReference>
<dbReference type="InterPro" id="IPR036390">
    <property type="entry name" value="WH_DNA-bd_sf"/>
</dbReference>
<protein>
    <submittedName>
        <fullName evidence="5">MarR family transcriptional regulator</fullName>
    </submittedName>
</protein>
<dbReference type="PRINTS" id="PR00598">
    <property type="entry name" value="HTHMARR"/>
</dbReference>
<evidence type="ECO:0000313" key="5">
    <source>
        <dbReference type="EMBL" id="NYV28124.1"/>
    </source>
</evidence>
<dbReference type="InterPro" id="IPR000835">
    <property type="entry name" value="HTH_MarR-typ"/>
</dbReference>
<evidence type="ECO:0000256" key="2">
    <source>
        <dbReference type="ARBA" id="ARBA00023125"/>
    </source>
</evidence>
<evidence type="ECO:0000259" key="4">
    <source>
        <dbReference type="PROSITE" id="PS50995"/>
    </source>
</evidence>
<keyword evidence="2" id="KW-0238">DNA-binding</keyword>
<dbReference type="RefSeq" id="WP_180136197.1">
    <property type="nucleotide sequence ID" value="NZ_JABMKT010000022.1"/>
</dbReference>
<dbReference type="AlphaFoldDB" id="A0A7Z0PFL4"/>
<reference evidence="5 6" key="1">
    <citation type="submission" date="2020-05" db="EMBL/GenBank/DDBJ databases">
        <title>Streptobacillus felis strain LHL191014123.</title>
        <authorList>
            <person name="Fawzy A."/>
            <person name="Rau J."/>
            <person name="Risse K."/>
            <person name="Schauerte N."/>
            <person name="Geiger C."/>
            <person name="Blom J."/>
            <person name="Imirzalioglu C."/>
            <person name="Falgenhauer J."/>
            <person name="Bach A."/>
            <person name="Herden C."/>
            <person name="Eisenberg T."/>
        </authorList>
    </citation>
    <scope>NUCLEOTIDE SEQUENCE [LARGE SCALE GENOMIC DNA]</scope>
    <source>
        <strain evidence="5 6">LHL191014123</strain>
    </source>
</reference>